<evidence type="ECO:0000259" key="4">
    <source>
        <dbReference type="PROSITE" id="PS50995"/>
    </source>
</evidence>
<proteinExistence type="predicted"/>
<dbReference type="Pfam" id="PF12802">
    <property type="entry name" value="MarR_2"/>
    <property type="match status" value="1"/>
</dbReference>
<dbReference type="PANTHER" id="PTHR42756:SF1">
    <property type="entry name" value="TRANSCRIPTIONAL REPRESSOR OF EMRAB OPERON"/>
    <property type="match status" value="1"/>
</dbReference>
<name>A0ABS3F3Z6_9PROT</name>
<keyword evidence="2" id="KW-0238">DNA-binding</keyword>
<comment type="caution">
    <text evidence="5">The sequence shown here is derived from an EMBL/GenBank/DDBJ whole genome shotgun (WGS) entry which is preliminary data.</text>
</comment>
<dbReference type="Proteomes" id="UP000664761">
    <property type="component" value="Unassembled WGS sequence"/>
</dbReference>
<dbReference type="PROSITE" id="PS50995">
    <property type="entry name" value="HTH_MARR_2"/>
    <property type="match status" value="1"/>
</dbReference>
<evidence type="ECO:0000256" key="3">
    <source>
        <dbReference type="ARBA" id="ARBA00023163"/>
    </source>
</evidence>
<dbReference type="SMART" id="SM00347">
    <property type="entry name" value="HTH_MARR"/>
    <property type="match status" value="1"/>
</dbReference>
<keyword evidence="6" id="KW-1185">Reference proteome</keyword>
<keyword evidence="3" id="KW-0804">Transcription</keyword>
<feature type="domain" description="HTH marR-type" evidence="4">
    <location>
        <begin position="28"/>
        <end position="164"/>
    </location>
</feature>
<dbReference type="InterPro" id="IPR036388">
    <property type="entry name" value="WH-like_DNA-bd_sf"/>
</dbReference>
<dbReference type="SUPFAM" id="SSF46785">
    <property type="entry name" value="Winged helix' DNA-binding domain"/>
    <property type="match status" value="1"/>
</dbReference>
<dbReference type="PANTHER" id="PTHR42756">
    <property type="entry name" value="TRANSCRIPTIONAL REGULATOR, MARR"/>
    <property type="match status" value="1"/>
</dbReference>
<dbReference type="EMBL" id="JAFLNC010000002">
    <property type="protein sequence ID" value="MBO0333244.1"/>
    <property type="molecule type" value="Genomic_DNA"/>
</dbReference>
<dbReference type="InterPro" id="IPR036390">
    <property type="entry name" value="WH_DNA-bd_sf"/>
</dbReference>
<accession>A0ABS3F3Z6</accession>
<protein>
    <submittedName>
        <fullName evidence="5">MarR family transcriptional regulator</fullName>
    </submittedName>
</protein>
<evidence type="ECO:0000313" key="6">
    <source>
        <dbReference type="Proteomes" id="UP000664761"/>
    </source>
</evidence>
<gene>
    <name evidence="5" type="ORF">J0X12_06455</name>
</gene>
<organism evidence="5 6">
    <name type="scientific">Sneathiella sedimenti</name>
    <dbReference type="NCBI Taxonomy" id="2816034"/>
    <lineage>
        <taxon>Bacteria</taxon>
        <taxon>Pseudomonadati</taxon>
        <taxon>Pseudomonadota</taxon>
        <taxon>Alphaproteobacteria</taxon>
        <taxon>Sneathiellales</taxon>
        <taxon>Sneathiellaceae</taxon>
        <taxon>Sneathiella</taxon>
    </lineage>
</organism>
<reference evidence="5 6" key="1">
    <citation type="submission" date="2021-03" db="EMBL/GenBank/DDBJ databases">
        <title>Sneathiella sp. CAU 1612 isolated from Kang Won-do.</title>
        <authorList>
            <person name="Kim W."/>
        </authorList>
    </citation>
    <scope>NUCLEOTIDE SEQUENCE [LARGE SCALE GENOMIC DNA]</scope>
    <source>
        <strain evidence="5 6">CAU 1612</strain>
    </source>
</reference>
<keyword evidence="1" id="KW-0805">Transcription regulation</keyword>
<dbReference type="Gene3D" id="1.10.10.10">
    <property type="entry name" value="Winged helix-like DNA-binding domain superfamily/Winged helix DNA-binding domain"/>
    <property type="match status" value="1"/>
</dbReference>
<evidence type="ECO:0000256" key="2">
    <source>
        <dbReference type="ARBA" id="ARBA00023125"/>
    </source>
</evidence>
<dbReference type="RefSeq" id="WP_207043402.1">
    <property type="nucleotide sequence ID" value="NZ_JAFLNC010000002.1"/>
</dbReference>
<evidence type="ECO:0000313" key="5">
    <source>
        <dbReference type="EMBL" id="MBO0333244.1"/>
    </source>
</evidence>
<evidence type="ECO:0000256" key="1">
    <source>
        <dbReference type="ARBA" id="ARBA00023015"/>
    </source>
</evidence>
<sequence length="186" mass="21008">MAKQKKVTVEADATTRAILEHWDHIKPNDRIAHLVRDLARGFTRSLQTRLADHGVSFGHWIFLRAMWHKDGVTQRDLAVQVGLTEPTTHTAITKMVELGYVSRRRKAGNLKKQYIFLTKEGRELENKLVPLAQDVNKVALEGIDDETQKIVRNSLLTMIHNLAVDEALSLADGKKIPSTRSLGIRS</sequence>
<dbReference type="InterPro" id="IPR000835">
    <property type="entry name" value="HTH_MarR-typ"/>
</dbReference>